<keyword evidence="3" id="KW-0808">Transferase</keyword>
<dbReference type="SMART" id="SM00861">
    <property type="entry name" value="Transket_pyr"/>
    <property type="match status" value="1"/>
</dbReference>
<gene>
    <name evidence="8" type="ORF">GCM10010170_001000</name>
</gene>
<dbReference type="InterPro" id="IPR029061">
    <property type="entry name" value="THDP-binding"/>
</dbReference>
<dbReference type="InterPro" id="IPR005475">
    <property type="entry name" value="Transketolase-like_Pyr-bd"/>
</dbReference>
<dbReference type="CDD" id="cd07033">
    <property type="entry name" value="TPP_PYR_DXS_TK_like"/>
    <property type="match status" value="1"/>
</dbReference>
<reference evidence="9" key="1">
    <citation type="journal article" date="2019" name="Int. J. Syst. Evol. Microbiol.">
        <title>The Global Catalogue of Microorganisms (GCM) 10K type strain sequencing project: providing services to taxonomists for standard genome sequencing and annotation.</title>
        <authorList>
            <consortium name="The Broad Institute Genomics Platform"/>
            <consortium name="The Broad Institute Genome Sequencing Center for Infectious Disease"/>
            <person name="Wu L."/>
            <person name="Ma J."/>
        </authorList>
    </citation>
    <scope>NUCLEOTIDE SEQUENCE [LARGE SCALE GENOMIC DNA]</scope>
    <source>
        <strain evidence="9">JCM 3272</strain>
    </source>
</reference>
<dbReference type="Proteomes" id="UP001501444">
    <property type="component" value="Unassembled WGS sequence"/>
</dbReference>
<organism evidence="8 9">
    <name type="scientific">Dactylosporangium salmoneum</name>
    <dbReference type="NCBI Taxonomy" id="53361"/>
    <lineage>
        <taxon>Bacteria</taxon>
        <taxon>Bacillati</taxon>
        <taxon>Actinomycetota</taxon>
        <taxon>Actinomycetes</taxon>
        <taxon>Micromonosporales</taxon>
        <taxon>Micromonosporaceae</taxon>
        <taxon>Dactylosporangium</taxon>
    </lineage>
</organism>
<keyword evidence="4" id="KW-0479">Metal-binding</keyword>
<comment type="cofactor">
    <cofactor evidence="1">
        <name>Ca(2+)</name>
        <dbReference type="ChEBI" id="CHEBI:29108"/>
    </cofactor>
</comment>
<dbReference type="PANTHER" id="PTHR43195:SF1">
    <property type="entry name" value="FI06132P-RELATED"/>
    <property type="match status" value="1"/>
</dbReference>
<evidence type="ECO:0000313" key="8">
    <source>
        <dbReference type="EMBL" id="GAA2326294.1"/>
    </source>
</evidence>
<evidence type="ECO:0000256" key="2">
    <source>
        <dbReference type="ARBA" id="ARBA00011738"/>
    </source>
</evidence>
<keyword evidence="6" id="KW-0460">Magnesium</keyword>
<evidence type="ECO:0000313" key="9">
    <source>
        <dbReference type="Proteomes" id="UP001501444"/>
    </source>
</evidence>
<dbReference type="Pfam" id="PF02780">
    <property type="entry name" value="Transketolase_C"/>
    <property type="match status" value="1"/>
</dbReference>
<dbReference type="SUPFAM" id="SSF52922">
    <property type="entry name" value="TK C-terminal domain-like"/>
    <property type="match status" value="1"/>
</dbReference>
<keyword evidence="9" id="KW-1185">Reference proteome</keyword>
<sequence>MFIAEQQLIAAATGLAVRGYRPYASTFAAFLTRAYDFIRMGAVSGVDLRLSGSHAGLEIGADGPSQMAFEDLAMFRAVHGSTVLYPADATSTVALTDAMATIRGISYLRTTRGGYPVLYPAGETFPIGGSKTLRASDHDRVTLVGAGVTLHACLAAADTLAGEGIPARVIDAYSVKPIDAATLAAAAAATGGRIVIAEDHHPEGGLGSAVIDSLVTGGITGLHVTHLAVRDMPGSGTSEELLAWAGIDADHIAEAARRLHAAPARK</sequence>
<protein>
    <recommendedName>
        <fullName evidence="7">Transketolase-like pyrimidine-binding domain-containing protein</fullName>
    </recommendedName>
</protein>
<evidence type="ECO:0000259" key="7">
    <source>
        <dbReference type="SMART" id="SM00861"/>
    </source>
</evidence>
<evidence type="ECO:0000256" key="1">
    <source>
        <dbReference type="ARBA" id="ARBA00001913"/>
    </source>
</evidence>
<dbReference type="InterPro" id="IPR051424">
    <property type="entry name" value="Transketolase-like"/>
</dbReference>
<evidence type="ECO:0000256" key="5">
    <source>
        <dbReference type="ARBA" id="ARBA00022837"/>
    </source>
</evidence>
<accession>A0ABP5S9K7</accession>
<dbReference type="PANTHER" id="PTHR43195">
    <property type="entry name" value="TRANSKETOLASE"/>
    <property type="match status" value="1"/>
</dbReference>
<dbReference type="Gene3D" id="3.40.50.970">
    <property type="match status" value="1"/>
</dbReference>
<evidence type="ECO:0000256" key="6">
    <source>
        <dbReference type="ARBA" id="ARBA00022842"/>
    </source>
</evidence>
<dbReference type="Pfam" id="PF02779">
    <property type="entry name" value="Transket_pyr"/>
    <property type="match status" value="1"/>
</dbReference>
<comment type="caution">
    <text evidence="8">The sequence shown here is derived from an EMBL/GenBank/DDBJ whole genome shotgun (WGS) entry which is preliminary data.</text>
</comment>
<dbReference type="Gene3D" id="3.40.50.920">
    <property type="match status" value="1"/>
</dbReference>
<feature type="domain" description="Transketolase-like pyrimidine-binding" evidence="7">
    <location>
        <begin position="1"/>
        <end position="117"/>
    </location>
</feature>
<proteinExistence type="predicted"/>
<evidence type="ECO:0000256" key="4">
    <source>
        <dbReference type="ARBA" id="ARBA00022723"/>
    </source>
</evidence>
<evidence type="ECO:0000256" key="3">
    <source>
        <dbReference type="ARBA" id="ARBA00022679"/>
    </source>
</evidence>
<name>A0ABP5S9K7_9ACTN</name>
<dbReference type="SUPFAM" id="SSF52518">
    <property type="entry name" value="Thiamin diphosphate-binding fold (THDP-binding)"/>
    <property type="match status" value="1"/>
</dbReference>
<dbReference type="InterPro" id="IPR033248">
    <property type="entry name" value="Transketolase_C"/>
</dbReference>
<comment type="subunit">
    <text evidence="2">Homodimer.</text>
</comment>
<dbReference type="InterPro" id="IPR009014">
    <property type="entry name" value="Transketo_C/PFOR_II"/>
</dbReference>
<keyword evidence="5" id="KW-0106">Calcium</keyword>
<dbReference type="EMBL" id="BAAARV010000003">
    <property type="protein sequence ID" value="GAA2326294.1"/>
    <property type="molecule type" value="Genomic_DNA"/>
</dbReference>